<sequence>MLWEIRKNEPTRVSQKINSLKKDLSDGDYKIAKCYEASLLNQEMPYDIQTLYNERQAKRDEINRLESLLPSDDGILKAGLSS</sequence>
<organism evidence="1 2">
    <name type="scientific">Bacteroides ovatus</name>
    <dbReference type="NCBI Taxonomy" id="28116"/>
    <lineage>
        <taxon>Bacteria</taxon>
        <taxon>Pseudomonadati</taxon>
        <taxon>Bacteroidota</taxon>
        <taxon>Bacteroidia</taxon>
        <taxon>Bacteroidales</taxon>
        <taxon>Bacteroidaceae</taxon>
        <taxon>Bacteroides</taxon>
    </lineage>
</organism>
<name>A0A395W4Y6_BACOV</name>
<reference evidence="1 2" key="1">
    <citation type="submission" date="2018-08" db="EMBL/GenBank/DDBJ databases">
        <title>A genome reference for cultivated species of the human gut microbiota.</title>
        <authorList>
            <person name="Zou Y."/>
            <person name="Xue W."/>
            <person name="Luo G."/>
        </authorList>
    </citation>
    <scope>NUCLEOTIDE SEQUENCE [LARGE SCALE GENOMIC DNA]</scope>
    <source>
        <strain evidence="1 2">AF20-9LB</strain>
    </source>
</reference>
<evidence type="ECO:0000313" key="1">
    <source>
        <dbReference type="EMBL" id="RGS88474.1"/>
    </source>
</evidence>
<accession>A0A395W4Y6</accession>
<dbReference type="EMBL" id="QRVZ01000001">
    <property type="protein sequence ID" value="RGS88474.1"/>
    <property type="molecule type" value="Genomic_DNA"/>
</dbReference>
<gene>
    <name evidence="1" type="ORF">DWX70_01125</name>
</gene>
<dbReference type="AlphaFoldDB" id="A0A395W4Y6"/>
<protein>
    <submittedName>
        <fullName evidence="1">Uncharacterized protein</fullName>
    </submittedName>
</protein>
<dbReference type="Proteomes" id="UP000266492">
    <property type="component" value="Unassembled WGS sequence"/>
</dbReference>
<comment type="caution">
    <text evidence="1">The sequence shown here is derived from an EMBL/GenBank/DDBJ whole genome shotgun (WGS) entry which is preliminary data.</text>
</comment>
<proteinExistence type="predicted"/>
<evidence type="ECO:0000313" key="2">
    <source>
        <dbReference type="Proteomes" id="UP000266492"/>
    </source>
</evidence>